<name>A0A255XPT6_9PROT</name>
<evidence type="ECO:0000313" key="2">
    <source>
        <dbReference type="EMBL" id="OYQ18465.1"/>
    </source>
</evidence>
<reference evidence="2 3" key="1">
    <citation type="submission" date="2017-07" db="EMBL/GenBank/DDBJ databases">
        <title>Elstera cyanobacteriorum sp. nov., a novel bacterium isolated from cyanobacterial aggregates in a eutrophic lake.</title>
        <authorList>
            <person name="Cai H."/>
        </authorList>
    </citation>
    <scope>NUCLEOTIDE SEQUENCE [LARGE SCALE GENOMIC DNA]</scope>
    <source>
        <strain evidence="2 3">TH019</strain>
    </source>
</reference>
<dbReference type="EMBL" id="NOXS01000032">
    <property type="protein sequence ID" value="OYQ18465.1"/>
    <property type="molecule type" value="Genomic_DNA"/>
</dbReference>
<protein>
    <recommendedName>
        <fullName evidence="4">DUF2066 domain-containing protein</fullName>
    </recommendedName>
</protein>
<dbReference type="Proteomes" id="UP000216361">
    <property type="component" value="Unassembled WGS sequence"/>
</dbReference>
<keyword evidence="3" id="KW-1185">Reference proteome</keyword>
<gene>
    <name evidence="2" type="ORF">CHR90_09255</name>
</gene>
<keyword evidence="1" id="KW-0732">Signal</keyword>
<accession>A0A255XPT6</accession>
<proteinExistence type="predicted"/>
<feature type="signal peptide" evidence="1">
    <location>
        <begin position="1"/>
        <end position="24"/>
    </location>
</feature>
<feature type="chain" id="PRO_5012174565" description="DUF2066 domain-containing protein" evidence="1">
    <location>
        <begin position="25"/>
        <end position="374"/>
    </location>
</feature>
<dbReference type="AlphaFoldDB" id="A0A255XPT6"/>
<evidence type="ECO:0000313" key="3">
    <source>
        <dbReference type="Proteomes" id="UP000216361"/>
    </source>
</evidence>
<sequence length="374" mass="40324">MRARRFASGLLVSALLVGAGAAFAVDESYSVSGIVIDKTAANATQARDSGIAEGQVRAWRKLIERIAVGGDTARLLSLTDKDIAPLLEGFEVERETSSPVRYLGTLTYRFRPASVRNLMKQAGIEEVRGAPKPMVLLPLFREGDKAMLWEPANPWRQALSGRPLKTGLVPLVLPRGDEADAAVVDPTNAYDATPLKLDPLLRRYDSFDGLVAEFVVAADGGSLTLRRSGQAIFNERFVQNVGENREAYFDRIITRMTGELEAQWRKDKAAQAAASVASGDTGTVSETLAVKVPVRSLTDWIEVKKRLEAVPGVRAAQLKALSPTEAMIDLPLTVAADQATKNLAQRELKLSQDADGYVLRFTGGAAAPTPAKAP</sequence>
<evidence type="ECO:0008006" key="4">
    <source>
        <dbReference type="Google" id="ProtNLM"/>
    </source>
</evidence>
<comment type="caution">
    <text evidence="2">The sequence shown here is derived from an EMBL/GenBank/DDBJ whole genome shotgun (WGS) entry which is preliminary data.</text>
</comment>
<dbReference type="InterPro" id="IPR018642">
    <property type="entry name" value="DUF2066"/>
</dbReference>
<organism evidence="2 3">
    <name type="scientific">Elstera cyanobacteriorum</name>
    <dbReference type="NCBI Taxonomy" id="2022747"/>
    <lineage>
        <taxon>Bacteria</taxon>
        <taxon>Pseudomonadati</taxon>
        <taxon>Pseudomonadota</taxon>
        <taxon>Alphaproteobacteria</taxon>
        <taxon>Rhodospirillales</taxon>
        <taxon>Rhodospirillaceae</taxon>
        <taxon>Elstera</taxon>
    </lineage>
</organism>
<evidence type="ECO:0000256" key="1">
    <source>
        <dbReference type="SAM" id="SignalP"/>
    </source>
</evidence>
<dbReference type="OrthoDB" id="7928976at2"/>
<dbReference type="RefSeq" id="WP_094408728.1">
    <property type="nucleotide sequence ID" value="NZ_BMJZ01000001.1"/>
</dbReference>
<dbReference type="Pfam" id="PF09839">
    <property type="entry name" value="DUF2066"/>
    <property type="match status" value="1"/>
</dbReference>